<keyword evidence="6" id="KW-0067">ATP-binding</keyword>
<accession>A0A0G0XU55</accession>
<feature type="domain" description="FDX-ACB" evidence="10">
    <location>
        <begin position="334"/>
        <end position="423"/>
    </location>
</feature>
<evidence type="ECO:0000256" key="5">
    <source>
        <dbReference type="ARBA" id="ARBA00022741"/>
    </source>
</evidence>
<comment type="caution">
    <text evidence="12">The sequence shown here is derived from an EMBL/GenBank/DDBJ whole genome shotgun (WGS) entry which is preliminary data.</text>
</comment>
<dbReference type="InterPro" id="IPR041616">
    <property type="entry name" value="PheRS_beta_core"/>
</dbReference>
<dbReference type="SUPFAM" id="SSF46955">
    <property type="entry name" value="Putative DNA-binding domain"/>
    <property type="match status" value="2"/>
</dbReference>
<feature type="domain" description="B5" evidence="11">
    <location>
        <begin position="85"/>
        <end position="160"/>
    </location>
</feature>
<evidence type="ECO:0000256" key="6">
    <source>
        <dbReference type="ARBA" id="ARBA00022840"/>
    </source>
</evidence>
<dbReference type="PROSITE" id="PS51447">
    <property type="entry name" value="FDX_ACB"/>
    <property type="match status" value="1"/>
</dbReference>
<sequence length="424" mass="48308">MKINYSWLQSYFDEKLPVPEKLAELLTMHSQEVEGVEEKDGDYIFDIKVLPNRNYDFVDYQGAIRDISAILRIDPKKEMLKKANDFAKEVPIKDGDIEKILGVKIAQPEIEDILTKLGFVIKKTDDTMFVLVPDFRQDVSAKEDIAEEVVRIYGYEKIEPVIPDGLLIPPKRNDARFFAAIAKNILTGLGFSEVYNYSFAKSGDWELQNPPAKDKEFLRTNLIDGLTANVKENSKHFKSVKIFELGKIFPKSGERLSLSAVNNKADFYETKGVVDSLLEGLGIADFYYQESVEKVADIRVGNTDIGVIDHNHFELDFDELARLADETAEYNPISKYPAIVRDVAVFVPLDEKVDNVLDVIENIAGNLLVDTDLFDIYENEERKSLAFHLIFQSSEKTLTDDEVNTIIKKVFEALEANLNWEVRK</sequence>
<dbReference type="SUPFAM" id="SSF55681">
    <property type="entry name" value="Class II aaRS and biotin synthetases"/>
    <property type="match status" value="1"/>
</dbReference>
<evidence type="ECO:0000256" key="1">
    <source>
        <dbReference type="ARBA" id="ARBA00001946"/>
    </source>
</evidence>
<protein>
    <recommendedName>
        <fullName evidence="2">phenylalanine--tRNA ligase</fullName>
        <ecNumber evidence="2">6.1.1.20</ecNumber>
    </recommendedName>
</protein>
<evidence type="ECO:0000313" key="12">
    <source>
        <dbReference type="EMBL" id="KKR91442.1"/>
    </source>
</evidence>
<evidence type="ECO:0000256" key="3">
    <source>
        <dbReference type="ARBA" id="ARBA00022598"/>
    </source>
</evidence>
<dbReference type="Gene3D" id="3.30.930.10">
    <property type="entry name" value="Bira Bifunctional Protein, Domain 2"/>
    <property type="match status" value="1"/>
</dbReference>
<keyword evidence="8" id="KW-0648">Protein biosynthesis</keyword>
<evidence type="ECO:0000256" key="7">
    <source>
        <dbReference type="ARBA" id="ARBA00022842"/>
    </source>
</evidence>
<gene>
    <name evidence="12" type="ORF">UU43_C0006G0019</name>
</gene>
<keyword evidence="4" id="KW-0479">Metal-binding</keyword>
<dbReference type="Gene3D" id="3.30.70.380">
    <property type="entry name" value="Ferrodoxin-fold anticodon-binding domain"/>
    <property type="match status" value="1"/>
</dbReference>
<dbReference type="PROSITE" id="PS51483">
    <property type="entry name" value="B5"/>
    <property type="match status" value="1"/>
</dbReference>
<dbReference type="Pfam" id="PF17759">
    <property type="entry name" value="tRNA_synthFbeta"/>
    <property type="match status" value="1"/>
</dbReference>
<dbReference type="SMART" id="SM00874">
    <property type="entry name" value="B5"/>
    <property type="match status" value="1"/>
</dbReference>
<evidence type="ECO:0000256" key="9">
    <source>
        <dbReference type="ARBA" id="ARBA00023146"/>
    </source>
</evidence>
<dbReference type="Pfam" id="PF03147">
    <property type="entry name" value="FDX-ACB"/>
    <property type="match status" value="1"/>
</dbReference>
<evidence type="ECO:0000313" key="13">
    <source>
        <dbReference type="Proteomes" id="UP000034190"/>
    </source>
</evidence>
<dbReference type="GO" id="GO:0000287">
    <property type="term" value="F:magnesium ion binding"/>
    <property type="evidence" value="ECO:0007669"/>
    <property type="project" value="InterPro"/>
</dbReference>
<proteinExistence type="predicted"/>
<dbReference type="GO" id="GO:0009328">
    <property type="term" value="C:phenylalanine-tRNA ligase complex"/>
    <property type="evidence" value="ECO:0007669"/>
    <property type="project" value="TreeGrafter"/>
</dbReference>
<dbReference type="EC" id="6.1.1.20" evidence="2"/>
<dbReference type="InterPro" id="IPR005121">
    <property type="entry name" value="Fdx_antiC-bd"/>
</dbReference>
<reference evidence="12 13" key="1">
    <citation type="journal article" date="2015" name="Nature">
        <title>rRNA introns, odd ribosomes, and small enigmatic genomes across a large radiation of phyla.</title>
        <authorList>
            <person name="Brown C.T."/>
            <person name="Hug L.A."/>
            <person name="Thomas B.C."/>
            <person name="Sharon I."/>
            <person name="Castelle C.J."/>
            <person name="Singh A."/>
            <person name="Wilkins M.J."/>
            <person name="Williams K.H."/>
            <person name="Banfield J.F."/>
        </authorList>
    </citation>
    <scope>NUCLEOTIDE SEQUENCE [LARGE SCALE GENOMIC DNA]</scope>
</reference>
<evidence type="ECO:0000256" key="4">
    <source>
        <dbReference type="ARBA" id="ARBA00022723"/>
    </source>
</evidence>
<keyword evidence="5" id="KW-0547">Nucleotide-binding</keyword>
<dbReference type="GO" id="GO:0003723">
    <property type="term" value="F:RNA binding"/>
    <property type="evidence" value="ECO:0007669"/>
    <property type="project" value="InterPro"/>
</dbReference>
<dbReference type="Gene3D" id="3.30.56.10">
    <property type="match status" value="2"/>
</dbReference>
<dbReference type="SMART" id="SM00896">
    <property type="entry name" value="FDX-ACB"/>
    <property type="match status" value="1"/>
</dbReference>
<dbReference type="EMBL" id="LCAP01000006">
    <property type="protein sequence ID" value="KKR91442.1"/>
    <property type="molecule type" value="Genomic_DNA"/>
</dbReference>
<dbReference type="PANTHER" id="PTHR10947:SF0">
    <property type="entry name" value="PHENYLALANINE--TRNA LIGASE BETA SUBUNIT"/>
    <property type="match status" value="1"/>
</dbReference>
<keyword evidence="9" id="KW-0030">Aminoacyl-tRNA synthetase</keyword>
<evidence type="ECO:0000259" key="10">
    <source>
        <dbReference type="PROSITE" id="PS51447"/>
    </source>
</evidence>
<organism evidence="12 13">
    <name type="scientific">Candidatus Falkowbacteria bacterium GW2011_GWA2_41_14</name>
    <dbReference type="NCBI Taxonomy" id="1618635"/>
    <lineage>
        <taxon>Bacteria</taxon>
        <taxon>Candidatus Falkowiibacteriota</taxon>
    </lineage>
</organism>
<dbReference type="InterPro" id="IPR009061">
    <property type="entry name" value="DNA-bd_dom_put_sf"/>
</dbReference>
<dbReference type="GO" id="GO:0005524">
    <property type="term" value="F:ATP binding"/>
    <property type="evidence" value="ECO:0007669"/>
    <property type="project" value="UniProtKB-KW"/>
</dbReference>
<dbReference type="SUPFAM" id="SSF54991">
    <property type="entry name" value="Anticodon-binding domain of PheRS"/>
    <property type="match status" value="1"/>
</dbReference>
<evidence type="ECO:0000256" key="8">
    <source>
        <dbReference type="ARBA" id="ARBA00022917"/>
    </source>
</evidence>
<dbReference type="Proteomes" id="UP000034190">
    <property type="component" value="Unassembled WGS sequence"/>
</dbReference>
<dbReference type="GO" id="GO:0006432">
    <property type="term" value="P:phenylalanyl-tRNA aminoacylation"/>
    <property type="evidence" value="ECO:0007669"/>
    <property type="project" value="InterPro"/>
</dbReference>
<dbReference type="GO" id="GO:0004826">
    <property type="term" value="F:phenylalanine-tRNA ligase activity"/>
    <property type="evidence" value="ECO:0007669"/>
    <property type="project" value="UniProtKB-EC"/>
</dbReference>
<dbReference type="InterPro" id="IPR045864">
    <property type="entry name" value="aa-tRNA-synth_II/BPL/LPL"/>
</dbReference>
<dbReference type="PATRIC" id="fig|1618635.3.peg.400"/>
<keyword evidence="7" id="KW-0460">Magnesium</keyword>
<dbReference type="InterPro" id="IPR036690">
    <property type="entry name" value="Fdx_antiC-bd_sf"/>
</dbReference>
<dbReference type="Pfam" id="PF03484">
    <property type="entry name" value="B5"/>
    <property type="match status" value="1"/>
</dbReference>
<keyword evidence="3 12" id="KW-0436">Ligase</keyword>
<dbReference type="InterPro" id="IPR045060">
    <property type="entry name" value="Phe-tRNA-ligase_IIc_bsu"/>
</dbReference>
<dbReference type="PANTHER" id="PTHR10947">
    <property type="entry name" value="PHENYLALANYL-TRNA SYNTHETASE BETA CHAIN AND LEUCINE-RICH REPEAT-CONTAINING PROTEIN 47"/>
    <property type="match status" value="1"/>
</dbReference>
<name>A0A0G0XU55_9BACT</name>
<comment type="cofactor">
    <cofactor evidence="1">
        <name>Mg(2+)</name>
        <dbReference type="ChEBI" id="CHEBI:18420"/>
    </cofactor>
</comment>
<dbReference type="InterPro" id="IPR005147">
    <property type="entry name" value="tRNA_synthase_B5-dom"/>
</dbReference>
<evidence type="ECO:0000259" key="11">
    <source>
        <dbReference type="PROSITE" id="PS51483"/>
    </source>
</evidence>
<dbReference type="AlphaFoldDB" id="A0A0G0XU55"/>
<evidence type="ECO:0000256" key="2">
    <source>
        <dbReference type="ARBA" id="ARBA00012814"/>
    </source>
</evidence>